<dbReference type="SMART" id="SM00387">
    <property type="entry name" value="HATPase_c"/>
    <property type="match status" value="1"/>
</dbReference>
<protein>
    <recommendedName>
        <fullName evidence="2">histidine kinase</fullName>
        <ecNumber evidence="2">2.7.13.3</ecNumber>
    </recommendedName>
</protein>
<dbReference type="RefSeq" id="WP_193080386.1">
    <property type="nucleotide sequence ID" value="NZ_CP045201.1"/>
</dbReference>
<dbReference type="InterPro" id="IPR003594">
    <property type="entry name" value="HATPase_dom"/>
</dbReference>
<dbReference type="PROSITE" id="PS50109">
    <property type="entry name" value="HIS_KIN"/>
    <property type="match status" value="1"/>
</dbReference>
<evidence type="ECO:0000256" key="4">
    <source>
        <dbReference type="ARBA" id="ARBA00022679"/>
    </source>
</evidence>
<dbReference type="KEGG" id="pshq:F3W81_16680"/>
<dbReference type="InterPro" id="IPR005467">
    <property type="entry name" value="His_kinase_dom"/>
</dbReference>
<evidence type="ECO:0000256" key="6">
    <source>
        <dbReference type="SAM" id="Coils"/>
    </source>
</evidence>
<gene>
    <name evidence="8" type="ORF">F3W81_16680</name>
</gene>
<dbReference type="InterPro" id="IPR036097">
    <property type="entry name" value="HisK_dim/P_sf"/>
</dbReference>
<proteinExistence type="predicted"/>
<keyword evidence="4" id="KW-0808">Transferase</keyword>
<dbReference type="SMART" id="SM00388">
    <property type="entry name" value="HisKA"/>
    <property type="match status" value="1"/>
</dbReference>
<keyword evidence="3" id="KW-0597">Phosphoprotein</keyword>
<feature type="domain" description="Histidine kinase" evidence="7">
    <location>
        <begin position="382"/>
        <end position="594"/>
    </location>
</feature>
<dbReference type="PANTHER" id="PTHR43047">
    <property type="entry name" value="TWO-COMPONENT HISTIDINE PROTEIN KINASE"/>
    <property type="match status" value="1"/>
</dbReference>
<dbReference type="Pfam" id="PF00512">
    <property type="entry name" value="HisKA"/>
    <property type="match status" value="1"/>
</dbReference>
<dbReference type="PRINTS" id="PR00344">
    <property type="entry name" value="BCTRLSENSOR"/>
</dbReference>
<dbReference type="InterPro" id="IPR036890">
    <property type="entry name" value="HATPase_C_sf"/>
</dbReference>
<dbReference type="Gene3D" id="3.30.450.20">
    <property type="entry name" value="PAS domain"/>
    <property type="match status" value="1"/>
</dbReference>
<sequence length="601" mass="66214">MSTRDLINPADPPARQVEKLMRIASALMARVEQDNDTSSAAYAQFQRAALLEQEVRARTRELETALDLLNQSNDHLARANRETEAARSNLANAIEAVEEGFALFSPDETLILCNTRFGMHMPDLRPDLSPGLSFTDYVTLVSRSAHLALPADETPEIWLQRRMARHHEPHVMFNVGLTGHRWLQVSEHRTPDGGIVILQTDVTDMMRIERQERARMLDDQAQLVRATLEHLDQGVCIFDKAGRLVGWNRRVGELLSFPMRLFTMGIHAERLIDWMSARFSYSGGSHPVDLRQWIAQPAQRPPLQFEVTRGSTPTLAVFAQEMPDNGFVISFTDVTAERAAVRAISGANERLEARVLERTVELEAALAEAERANASKSRFVAAASHDLLQPLSAAKLFLASVEDGGASADTAPVLGKARRALESVEHLMGALLDISKLDSGRAEVHVTAVSLQRLMQQLGDEMAPLARQKGLRLHIVPSTATVASDATYLRRILQNLLSNAIRYTDGGAVLLGARRSGNNVLVEVHDTGPGIPQDQRKEIFREFSRLNATVSSSDGMGLGLAIVERACLLLGHALTLESEVGRGSTFSVEVPVIRFGNLPRP</sequence>
<reference evidence="8 9" key="1">
    <citation type="submission" date="2019-10" db="EMBL/GenBank/DDBJ databases">
        <title>Pseudopuniceibacterium sp. HQ09 islated from Antarctica.</title>
        <authorList>
            <person name="Liao L."/>
            <person name="Su S."/>
            <person name="Chen B."/>
            <person name="Yu Y."/>
        </authorList>
    </citation>
    <scope>NUCLEOTIDE SEQUENCE [LARGE SCALE GENOMIC DNA]</scope>
    <source>
        <strain evidence="8 9">HQ09</strain>
    </source>
</reference>
<dbReference type="FunFam" id="3.30.565.10:FF:000049">
    <property type="entry name" value="Two-component sensor histidine kinase"/>
    <property type="match status" value="1"/>
</dbReference>
<dbReference type="EC" id="2.7.13.3" evidence="2"/>
<dbReference type="SUPFAM" id="SSF55785">
    <property type="entry name" value="PYP-like sensor domain (PAS domain)"/>
    <property type="match status" value="1"/>
</dbReference>
<evidence type="ECO:0000256" key="2">
    <source>
        <dbReference type="ARBA" id="ARBA00012438"/>
    </source>
</evidence>
<dbReference type="SUPFAM" id="SSF55874">
    <property type="entry name" value="ATPase domain of HSP90 chaperone/DNA topoisomerase II/histidine kinase"/>
    <property type="match status" value="1"/>
</dbReference>
<dbReference type="InterPro" id="IPR003661">
    <property type="entry name" value="HisK_dim/P_dom"/>
</dbReference>
<dbReference type="PANTHER" id="PTHR43047:SF9">
    <property type="entry name" value="HISTIDINE KINASE"/>
    <property type="match status" value="1"/>
</dbReference>
<comment type="catalytic activity">
    <reaction evidence="1">
        <text>ATP + protein L-histidine = ADP + protein N-phospho-L-histidine.</text>
        <dbReference type="EC" id="2.7.13.3"/>
    </reaction>
</comment>
<evidence type="ECO:0000256" key="5">
    <source>
        <dbReference type="ARBA" id="ARBA00022777"/>
    </source>
</evidence>
<dbReference type="SUPFAM" id="SSF47384">
    <property type="entry name" value="Homodimeric domain of signal transducing histidine kinase"/>
    <property type="match status" value="1"/>
</dbReference>
<evidence type="ECO:0000313" key="8">
    <source>
        <dbReference type="EMBL" id="QOL82320.1"/>
    </source>
</evidence>
<evidence type="ECO:0000256" key="1">
    <source>
        <dbReference type="ARBA" id="ARBA00000085"/>
    </source>
</evidence>
<dbReference type="Gene3D" id="3.30.565.10">
    <property type="entry name" value="Histidine kinase-like ATPase, C-terminal domain"/>
    <property type="match status" value="1"/>
</dbReference>
<dbReference type="Gene3D" id="1.10.287.130">
    <property type="match status" value="1"/>
</dbReference>
<dbReference type="EMBL" id="CP045201">
    <property type="protein sequence ID" value="QOL82320.1"/>
    <property type="molecule type" value="Genomic_DNA"/>
</dbReference>
<organism evidence="8 9">
    <name type="scientific">Pseudooceanicola spongiae</name>
    <dbReference type="NCBI Taxonomy" id="2613965"/>
    <lineage>
        <taxon>Bacteria</taxon>
        <taxon>Pseudomonadati</taxon>
        <taxon>Pseudomonadota</taxon>
        <taxon>Alphaproteobacteria</taxon>
        <taxon>Rhodobacterales</taxon>
        <taxon>Paracoccaceae</taxon>
        <taxon>Pseudooceanicola</taxon>
    </lineage>
</organism>
<dbReference type="GO" id="GO:0000155">
    <property type="term" value="F:phosphorelay sensor kinase activity"/>
    <property type="evidence" value="ECO:0007669"/>
    <property type="project" value="InterPro"/>
</dbReference>
<dbReference type="InterPro" id="IPR004358">
    <property type="entry name" value="Sig_transdc_His_kin-like_C"/>
</dbReference>
<dbReference type="Pfam" id="PF02518">
    <property type="entry name" value="HATPase_c"/>
    <property type="match status" value="1"/>
</dbReference>
<feature type="coiled-coil region" evidence="6">
    <location>
        <begin position="62"/>
        <end position="96"/>
    </location>
</feature>
<dbReference type="GO" id="GO:0009927">
    <property type="term" value="F:histidine phosphotransfer kinase activity"/>
    <property type="evidence" value="ECO:0007669"/>
    <property type="project" value="TreeGrafter"/>
</dbReference>
<accession>A0A7L9WTA0</accession>
<evidence type="ECO:0000259" key="7">
    <source>
        <dbReference type="PROSITE" id="PS50109"/>
    </source>
</evidence>
<evidence type="ECO:0000313" key="9">
    <source>
        <dbReference type="Proteomes" id="UP000594118"/>
    </source>
</evidence>
<dbReference type="Pfam" id="PF12860">
    <property type="entry name" value="PAS_7"/>
    <property type="match status" value="2"/>
</dbReference>
<dbReference type="Proteomes" id="UP000594118">
    <property type="component" value="Chromosome"/>
</dbReference>
<dbReference type="AlphaFoldDB" id="A0A7L9WTA0"/>
<keyword evidence="9" id="KW-1185">Reference proteome</keyword>
<dbReference type="CDD" id="cd00082">
    <property type="entry name" value="HisKA"/>
    <property type="match status" value="1"/>
</dbReference>
<evidence type="ECO:0000256" key="3">
    <source>
        <dbReference type="ARBA" id="ARBA00022553"/>
    </source>
</evidence>
<dbReference type="GO" id="GO:0005886">
    <property type="term" value="C:plasma membrane"/>
    <property type="evidence" value="ECO:0007669"/>
    <property type="project" value="TreeGrafter"/>
</dbReference>
<keyword evidence="6" id="KW-0175">Coiled coil</keyword>
<name>A0A7L9WTA0_9RHOB</name>
<dbReference type="InterPro" id="IPR035965">
    <property type="entry name" value="PAS-like_dom_sf"/>
</dbReference>
<keyword evidence="5 8" id="KW-0418">Kinase</keyword>